<dbReference type="AlphaFoldDB" id="A0A0S2KNI4"/>
<name>A0A0S2KNI4_9BACT</name>
<dbReference type="GO" id="GO:0003677">
    <property type="term" value="F:DNA binding"/>
    <property type="evidence" value="ECO:0007669"/>
    <property type="project" value="UniProtKB-KW"/>
</dbReference>
<accession>A0A0S2KNI4</accession>
<dbReference type="eggNOG" id="COG1555">
    <property type="taxonomic scope" value="Bacteria"/>
</dbReference>
<dbReference type="OrthoDB" id="9766750at2"/>
<evidence type="ECO:0000313" key="2">
    <source>
        <dbReference type="Proteomes" id="UP000056252"/>
    </source>
</evidence>
<organism evidence="1 2">
    <name type="scientific">Hoylesella enoeca</name>
    <dbReference type="NCBI Taxonomy" id="76123"/>
    <lineage>
        <taxon>Bacteria</taxon>
        <taxon>Pseudomonadati</taxon>
        <taxon>Bacteroidota</taxon>
        <taxon>Bacteroidia</taxon>
        <taxon>Bacteroidales</taxon>
        <taxon>Prevotellaceae</taxon>
        <taxon>Hoylesella</taxon>
    </lineage>
</organism>
<proteinExistence type="predicted"/>
<reference evidence="2" key="1">
    <citation type="submission" date="2015-11" db="EMBL/GenBank/DDBJ databases">
        <authorList>
            <person name="Holder M.E."/>
            <person name="Ajami N.J."/>
            <person name="Petrosino J.F."/>
        </authorList>
    </citation>
    <scope>NUCLEOTIDE SEQUENCE [LARGE SCALE GENOMIC DNA]</scope>
    <source>
        <strain evidence="2">F0113</strain>
    </source>
</reference>
<dbReference type="RefSeq" id="WP_060544500.1">
    <property type="nucleotide sequence ID" value="NZ_CP013195.1"/>
</dbReference>
<dbReference type="EMBL" id="CP013195">
    <property type="protein sequence ID" value="ALO49651.1"/>
    <property type="molecule type" value="Genomic_DNA"/>
</dbReference>
<evidence type="ECO:0000313" key="1">
    <source>
        <dbReference type="EMBL" id="ALO49651.1"/>
    </source>
</evidence>
<protein>
    <submittedName>
        <fullName evidence="1">DNA-binding protein</fullName>
    </submittedName>
</protein>
<dbReference type="InterPro" id="IPR010994">
    <property type="entry name" value="RuvA_2-like"/>
</dbReference>
<dbReference type="KEGG" id="peo:AS203_11630"/>
<gene>
    <name evidence="1" type="ORF">AS203_11630</name>
</gene>
<keyword evidence="1" id="KW-0238">DNA-binding</keyword>
<dbReference type="STRING" id="76123.AS203_11630"/>
<dbReference type="SUPFAM" id="SSF47781">
    <property type="entry name" value="RuvA domain 2-like"/>
    <property type="match status" value="1"/>
</dbReference>
<dbReference type="Proteomes" id="UP000056252">
    <property type="component" value="Chromosome"/>
</dbReference>
<keyword evidence="2" id="KW-1185">Reference proteome</keyword>
<sequence>MKRMVLFFVSTFFVLYSAAQQPQDWVKFYDQLGDIDDVESSAWESTYDILCDLATHPIALNTATRQDLEQIPFLTDAQIEELCMYVYQYGGMKSWGELALIESLDEPRRRLLPYFLTLDSGKDKTFPSLRNIAKYGHSEVVTALRIPCYTRKGDRKGYLGYPYKHWLRYTFSYGQYVKAGLTASQDAGEPFFSGRNRYGYDYYSPYLMLRNMGRLKAFAVGRYRLRFGMGLVMNNDFGFGKAASIALLGRTSTSIRAHSSRSEANYMQGAAATIGLWKGLELTGFASLRKIDATLSRDSTSIVTLLHTGYHRTPSEMARKHNAEEQSIGGNIRYSGGGFHIGATGVFMQFSKPLTPKTEQLYRRYAPAGRHFWNAGIDYGYTSRRLNINGETATGDCRALATLNSISYQLTGSLTLLAIQRFYAYRYAAIHAESFSDGGDICNESGMYLGADWRPTRSFSLSVYTDYAYSPWAKYRISHPSHSWDNALSAIYTHRSITFLARYRLRRRQRDNADKTTIITRTEQRGRFAVAYDGGRWNSKTQADIACCRAETNSLGWMLTQNIGYSHRFLTADASFGYFHTDNYDCRLYVYERGLLYTFTFPAFFGHGIRYAFRVRTDITPHLFVIAKIGTTNYFDRTHISTALQQINHSAQTDIDLQVRWRF</sequence>